<dbReference type="InterPro" id="IPR001647">
    <property type="entry name" value="HTH_TetR"/>
</dbReference>
<dbReference type="PANTHER" id="PTHR30055">
    <property type="entry name" value="HTH-TYPE TRANSCRIPTIONAL REGULATOR RUTR"/>
    <property type="match status" value="1"/>
</dbReference>
<evidence type="ECO:0000256" key="4">
    <source>
        <dbReference type="PROSITE-ProRule" id="PRU00335"/>
    </source>
</evidence>
<keyword evidence="1" id="KW-0805">Transcription regulation</keyword>
<comment type="caution">
    <text evidence="6">The sequence shown here is derived from an EMBL/GenBank/DDBJ whole genome shotgun (WGS) entry which is preliminary data.</text>
</comment>
<reference evidence="6 7" key="1">
    <citation type="submission" date="2020-08" db="EMBL/GenBank/DDBJ databases">
        <title>Sequencing the genomes of 1000 actinobacteria strains.</title>
        <authorList>
            <person name="Klenk H.-P."/>
        </authorList>
    </citation>
    <scope>NUCLEOTIDE SEQUENCE [LARGE SCALE GENOMIC DNA]</scope>
    <source>
        <strain evidence="6 7">DSM 45298</strain>
    </source>
</reference>
<accession>A0A840ERA8</accession>
<dbReference type="Pfam" id="PF00440">
    <property type="entry name" value="TetR_N"/>
    <property type="match status" value="1"/>
</dbReference>
<evidence type="ECO:0000313" key="6">
    <source>
        <dbReference type="EMBL" id="MBB4135375.1"/>
    </source>
</evidence>
<name>A0A840ERA8_9ACTN</name>
<dbReference type="InterPro" id="IPR009057">
    <property type="entry name" value="Homeodomain-like_sf"/>
</dbReference>
<dbReference type="SUPFAM" id="SSF46689">
    <property type="entry name" value="Homeodomain-like"/>
    <property type="match status" value="1"/>
</dbReference>
<evidence type="ECO:0000256" key="2">
    <source>
        <dbReference type="ARBA" id="ARBA00023125"/>
    </source>
</evidence>
<dbReference type="EMBL" id="JACIFP010000001">
    <property type="protein sequence ID" value="MBB4135375.1"/>
    <property type="molecule type" value="Genomic_DNA"/>
</dbReference>
<dbReference type="InterPro" id="IPR050109">
    <property type="entry name" value="HTH-type_TetR-like_transc_reg"/>
</dbReference>
<keyword evidence="7" id="KW-1185">Reference proteome</keyword>
<dbReference type="PANTHER" id="PTHR30055:SF234">
    <property type="entry name" value="HTH-TYPE TRANSCRIPTIONAL REGULATOR BETI"/>
    <property type="match status" value="1"/>
</dbReference>
<dbReference type="PRINTS" id="PR00455">
    <property type="entry name" value="HTHTETR"/>
</dbReference>
<evidence type="ECO:0000256" key="3">
    <source>
        <dbReference type="ARBA" id="ARBA00023163"/>
    </source>
</evidence>
<feature type="DNA-binding region" description="H-T-H motif" evidence="4">
    <location>
        <begin position="54"/>
        <end position="73"/>
    </location>
</feature>
<sequence length="223" mass="24614">MTIDETTSAPQTLFERATRKAINDPRQRPADPTREKLLVAAYEQFCIDGIAGASMEDVAKRAGTSRITIYRKFDSKDDLVDEVIAHELGRYFEYFRRAMTEADTFAERLVTGFVTSIQQIWSNPLIKRLIADDPALVPGLVGGGGGRNMHAVSSFVAAALHREQDDGNLDSSVDPDLAAELIARITGSFVTLPGGLVELDDTEQLEQLARQYLLPMLKVSVDR</sequence>
<dbReference type="GO" id="GO:0000976">
    <property type="term" value="F:transcription cis-regulatory region binding"/>
    <property type="evidence" value="ECO:0007669"/>
    <property type="project" value="TreeGrafter"/>
</dbReference>
<dbReference type="GO" id="GO:0003700">
    <property type="term" value="F:DNA-binding transcription factor activity"/>
    <property type="evidence" value="ECO:0007669"/>
    <property type="project" value="TreeGrafter"/>
</dbReference>
<keyword evidence="2 4" id="KW-0238">DNA-binding</keyword>
<dbReference type="RefSeq" id="WP_183370423.1">
    <property type="nucleotide sequence ID" value="NZ_BAABHL010000127.1"/>
</dbReference>
<proteinExistence type="predicted"/>
<evidence type="ECO:0000256" key="1">
    <source>
        <dbReference type="ARBA" id="ARBA00023015"/>
    </source>
</evidence>
<dbReference type="Proteomes" id="UP000551501">
    <property type="component" value="Unassembled WGS sequence"/>
</dbReference>
<dbReference type="PROSITE" id="PS50977">
    <property type="entry name" value="HTH_TETR_2"/>
    <property type="match status" value="1"/>
</dbReference>
<protein>
    <submittedName>
        <fullName evidence="6">AcrR family transcriptional regulator</fullName>
    </submittedName>
</protein>
<keyword evidence="3" id="KW-0804">Transcription</keyword>
<evidence type="ECO:0000259" key="5">
    <source>
        <dbReference type="PROSITE" id="PS50977"/>
    </source>
</evidence>
<evidence type="ECO:0000313" key="7">
    <source>
        <dbReference type="Proteomes" id="UP000551501"/>
    </source>
</evidence>
<dbReference type="Gene3D" id="1.10.357.10">
    <property type="entry name" value="Tetracycline Repressor, domain 2"/>
    <property type="match status" value="1"/>
</dbReference>
<feature type="domain" description="HTH tetR-type" evidence="5">
    <location>
        <begin position="31"/>
        <end position="91"/>
    </location>
</feature>
<dbReference type="AlphaFoldDB" id="A0A840ERA8"/>
<gene>
    <name evidence="6" type="ORF">BKA16_001927</name>
</gene>
<organism evidence="6 7">
    <name type="scientific">Gordonia humi</name>
    <dbReference type="NCBI Taxonomy" id="686429"/>
    <lineage>
        <taxon>Bacteria</taxon>
        <taxon>Bacillati</taxon>
        <taxon>Actinomycetota</taxon>
        <taxon>Actinomycetes</taxon>
        <taxon>Mycobacteriales</taxon>
        <taxon>Gordoniaceae</taxon>
        <taxon>Gordonia</taxon>
    </lineage>
</organism>